<sequence length="30" mass="3723">MSTARKHESRHIPVLRCWPMNWRRLCSSRQ</sequence>
<protein>
    <submittedName>
        <fullName evidence="1">Uncharacterized protein</fullName>
    </submittedName>
</protein>
<name>A0A2P2PI57_RHIMU</name>
<dbReference type="EMBL" id="GGEC01073956">
    <property type="protein sequence ID" value="MBX54440.1"/>
    <property type="molecule type" value="Transcribed_RNA"/>
</dbReference>
<proteinExistence type="predicted"/>
<dbReference type="AlphaFoldDB" id="A0A2P2PI57"/>
<organism evidence="1">
    <name type="scientific">Rhizophora mucronata</name>
    <name type="common">Asiatic mangrove</name>
    <dbReference type="NCBI Taxonomy" id="61149"/>
    <lineage>
        <taxon>Eukaryota</taxon>
        <taxon>Viridiplantae</taxon>
        <taxon>Streptophyta</taxon>
        <taxon>Embryophyta</taxon>
        <taxon>Tracheophyta</taxon>
        <taxon>Spermatophyta</taxon>
        <taxon>Magnoliopsida</taxon>
        <taxon>eudicotyledons</taxon>
        <taxon>Gunneridae</taxon>
        <taxon>Pentapetalae</taxon>
        <taxon>rosids</taxon>
        <taxon>fabids</taxon>
        <taxon>Malpighiales</taxon>
        <taxon>Rhizophoraceae</taxon>
        <taxon>Rhizophora</taxon>
    </lineage>
</organism>
<evidence type="ECO:0000313" key="1">
    <source>
        <dbReference type="EMBL" id="MBX54440.1"/>
    </source>
</evidence>
<reference evidence="1" key="1">
    <citation type="submission" date="2018-02" db="EMBL/GenBank/DDBJ databases">
        <title>Rhizophora mucronata_Transcriptome.</title>
        <authorList>
            <person name="Meera S.P."/>
            <person name="Sreeshan A."/>
            <person name="Augustine A."/>
        </authorList>
    </citation>
    <scope>NUCLEOTIDE SEQUENCE</scope>
    <source>
        <tissue evidence="1">Leaf</tissue>
    </source>
</reference>
<accession>A0A2P2PI57</accession>